<dbReference type="Proteomes" id="UP000036987">
    <property type="component" value="Unassembled WGS sequence"/>
</dbReference>
<gene>
    <name evidence="10" type="ORF">ZOSMA_1G00730</name>
</gene>
<comment type="catalytic activity">
    <reaction evidence="7">
        <text>(2S)-flavan-4-ol + NADP(+) = (2S)-flavanone + NADPH + H(+)</text>
        <dbReference type="Rhea" id="RHEA:11228"/>
        <dbReference type="ChEBI" id="CHEBI:15378"/>
        <dbReference type="ChEBI" id="CHEBI:15605"/>
        <dbReference type="ChEBI" id="CHEBI:15606"/>
        <dbReference type="ChEBI" id="CHEBI:57783"/>
        <dbReference type="ChEBI" id="CHEBI:58349"/>
        <dbReference type="EC" id="1.1.1.234"/>
    </reaction>
</comment>
<evidence type="ECO:0000256" key="2">
    <source>
        <dbReference type="ARBA" id="ARBA00023241"/>
    </source>
</evidence>
<keyword evidence="11" id="KW-1185">Reference proteome</keyword>
<accession>A0A0K9PPH4</accession>
<dbReference type="InterPro" id="IPR036291">
    <property type="entry name" value="NAD(P)-bd_dom_sf"/>
</dbReference>
<dbReference type="GO" id="GO:0045552">
    <property type="term" value="F:dihydroflavanol 4-reductase activity"/>
    <property type="evidence" value="ECO:0007669"/>
    <property type="project" value="UniProtKB-EC"/>
</dbReference>
<dbReference type="InterPro" id="IPR001509">
    <property type="entry name" value="Epimerase_deHydtase"/>
</dbReference>
<dbReference type="SUPFAM" id="SSF51735">
    <property type="entry name" value="NAD(P)-binding Rossmann-fold domains"/>
    <property type="match status" value="1"/>
</dbReference>
<dbReference type="GO" id="GO:0016616">
    <property type="term" value="F:oxidoreductase activity, acting on the CH-OH group of donors, NAD or NADP as acceptor"/>
    <property type="evidence" value="ECO:0000318"/>
    <property type="project" value="GO_Central"/>
</dbReference>
<dbReference type="OMA" id="ETCWSDV"/>
<reference evidence="11" key="1">
    <citation type="journal article" date="2016" name="Nature">
        <title>The genome of the seagrass Zostera marina reveals angiosperm adaptation to the sea.</title>
        <authorList>
            <person name="Olsen J.L."/>
            <person name="Rouze P."/>
            <person name="Verhelst B."/>
            <person name="Lin Y.-C."/>
            <person name="Bayer T."/>
            <person name="Collen J."/>
            <person name="Dattolo E."/>
            <person name="De Paoli E."/>
            <person name="Dittami S."/>
            <person name="Maumus F."/>
            <person name="Michel G."/>
            <person name="Kersting A."/>
            <person name="Lauritano C."/>
            <person name="Lohaus R."/>
            <person name="Toepel M."/>
            <person name="Tonon T."/>
            <person name="Vanneste K."/>
            <person name="Amirebrahimi M."/>
            <person name="Brakel J."/>
            <person name="Bostroem C."/>
            <person name="Chovatia M."/>
            <person name="Grimwood J."/>
            <person name="Jenkins J.W."/>
            <person name="Jueterbock A."/>
            <person name="Mraz A."/>
            <person name="Stam W.T."/>
            <person name="Tice H."/>
            <person name="Bornberg-Bauer E."/>
            <person name="Green P.J."/>
            <person name="Pearson G.A."/>
            <person name="Procaccini G."/>
            <person name="Duarte C.M."/>
            <person name="Schmutz J."/>
            <person name="Reusch T.B.H."/>
            <person name="Van de Peer Y."/>
        </authorList>
    </citation>
    <scope>NUCLEOTIDE SEQUENCE [LARGE SCALE GENOMIC DNA]</scope>
    <source>
        <strain evidence="11">cv. Finnish</strain>
    </source>
</reference>
<dbReference type="AlphaFoldDB" id="A0A0K9PPH4"/>
<dbReference type="STRING" id="29655.A0A0K9PPH4"/>
<dbReference type="PANTHER" id="PTHR10366:SF564">
    <property type="entry name" value="STEROL-4-ALPHA-CARBOXYLATE 3-DEHYDROGENASE, DECARBOXYLATING"/>
    <property type="match status" value="1"/>
</dbReference>
<evidence type="ECO:0000256" key="6">
    <source>
        <dbReference type="ARBA" id="ARBA00042087"/>
    </source>
</evidence>
<dbReference type="GO" id="GO:0009813">
    <property type="term" value="P:flavonoid biosynthetic process"/>
    <property type="evidence" value="ECO:0007669"/>
    <property type="project" value="UniProtKB-KW"/>
</dbReference>
<dbReference type="PANTHER" id="PTHR10366">
    <property type="entry name" value="NAD DEPENDENT EPIMERASE/DEHYDRATASE"/>
    <property type="match status" value="1"/>
</dbReference>
<dbReference type="EMBL" id="LFYR01000729">
    <property type="protein sequence ID" value="KMZ70102.1"/>
    <property type="molecule type" value="Genomic_DNA"/>
</dbReference>
<evidence type="ECO:0000256" key="5">
    <source>
        <dbReference type="ARBA" id="ARBA00039057"/>
    </source>
</evidence>
<keyword evidence="1" id="KW-0560">Oxidoreductase</keyword>
<dbReference type="OrthoDB" id="2735536at2759"/>
<comment type="caution">
    <text evidence="10">The sequence shown here is derived from an EMBL/GenBank/DDBJ whole genome shotgun (WGS) entry which is preliminary data.</text>
</comment>
<comment type="similarity">
    <text evidence="3">Belongs to the NAD(P)-dependent epimerase/dehydratase family. Dihydroflavonol-4-reductase subfamily.</text>
</comment>
<evidence type="ECO:0000313" key="10">
    <source>
        <dbReference type="EMBL" id="KMZ70102.1"/>
    </source>
</evidence>
<dbReference type="EC" id="1.1.1.234" evidence="4"/>
<name>A0A0K9PPH4_ZOSMR</name>
<protein>
    <recommendedName>
        <fullName evidence="6">Flavanone 4-reductase</fullName>
        <ecNumber evidence="5">1.1.1.219</ecNumber>
        <ecNumber evidence="4">1.1.1.234</ecNumber>
    </recommendedName>
</protein>
<dbReference type="Pfam" id="PF01370">
    <property type="entry name" value="Epimerase"/>
    <property type="match status" value="1"/>
</dbReference>
<evidence type="ECO:0000259" key="9">
    <source>
        <dbReference type="Pfam" id="PF01370"/>
    </source>
</evidence>
<evidence type="ECO:0000256" key="8">
    <source>
        <dbReference type="ARBA" id="ARBA00049132"/>
    </source>
</evidence>
<dbReference type="InterPro" id="IPR050425">
    <property type="entry name" value="NAD(P)_dehydrat-like"/>
</dbReference>
<dbReference type="EC" id="1.1.1.219" evidence="5"/>
<organism evidence="10 11">
    <name type="scientific">Zostera marina</name>
    <name type="common">Eelgrass</name>
    <dbReference type="NCBI Taxonomy" id="29655"/>
    <lineage>
        <taxon>Eukaryota</taxon>
        <taxon>Viridiplantae</taxon>
        <taxon>Streptophyta</taxon>
        <taxon>Embryophyta</taxon>
        <taxon>Tracheophyta</taxon>
        <taxon>Spermatophyta</taxon>
        <taxon>Magnoliopsida</taxon>
        <taxon>Liliopsida</taxon>
        <taxon>Zosteraceae</taxon>
        <taxon>Zostera</taxon>
    </lineage>
</organism>
<evidence type="ECO:0000256" key="4">
    <source>
        <dbReference type="ARBA" id="ARBA00039055"/>
    </source>
</evidence>
<dbReference type="FunFam" id="3.40.50.720:FF:000085">
    <property type="entry name" value="Dihydroflavonol reductase"/>
    <property type="match status" value="1"/>
</dbReference>
<evidence type="ECO:0000256" key="7">
    <source>
        <dbReference type="ARBA" id="ARBA00048870"/>
    </source>
</evidence>
<proteinExistence type="inferred from homology"/>
<evidence type="ECO:0000256" key="3">
    <source>
        <dbReference type="ARBA" id="ARBA00023445"/>
    </source>
</evidence>
<dbReference type="Gene3D" id="3.40.50.720">
    <property type="entry name" value="NAD(P)-binding Rossmann-like Domain"/>
    <property type="match status" value="1"/>
</dbReference>
<dbReference type="CDD" id="cd08958">
    <property type="entry name" value="FR_SDR_e"/>
    <property type="match status" value="1"/>
</dbReference>
<feature type="domain" description="NAD-dependent epimerase/dehydratase" evidence="9">
    <location>
        <begin position="10"/>
        <end position="251"/>
    </location>
</feature>
<keyword evidence="2" id="KW-0284">Flavonoid biosynthesis</keyword>
<dbReference type="GO" id="GO:0047890">
    <property type="term" value="F:flavanone 4-reductase activity"/>
    <property type="evidence" value="ECO:0007669"/>
    <property type="project" value="UniProtKB-EC"/>
</dbReference>
<sequence length="336" mass="37594">MVDLTANGSVVVTGASGYIGSWLVKRLLQAGYSVRATVRDPNDQSKAKPLLSLPENEDGRLSLWKADMCLEGSFDDAVAGSIAVFHTATIMEFNSQDPENDVIMPTVNGILNVMKSCKKSNTVKRVIFTSSAGALNVQEHPLDVYDENCWSDLDFIYSAQMTLWKYFASKILAEKAAFEFAKENDMDLISIIPPLVVGPFLINTMPPSMHTALSLITGETCHYSILKQIQLVHLDDLCKAHIFLMEHPEANGRYICSSHELTIYDLAEFLRARFPDYEIPTKFEGIDENIEKIRFSSEKLMSLGFNFEYSIEDMYYGAIGSCQEKNLIPSNKPIDV</sequence>
<comment type="catalytic activity">
    <reaction evidence="8">
        <text>a (2R,3S,4S)-leucoanthocyanidin + NADP(+) = a (2R,3R)-dihydroflavonol + NADPH + H(+)</text>
        <dbReference type="Rhea" id="RHEA:54444"/>
        <dbReference type="ChEBI" id="CHEBI:15378"/>
        <dbReference type="ChEBI" id="CHEBI:57783"/>
        <dbReference type="ChEBI" id="CHEBI:58349"/>
        <dbReference type="ChEBI" id="CHEBI:138176"/>
        <dbReference type="ChEBI" id="CHEBI:138188"/>
        <dbReference type="EC" id="1.1.1.219"/>
    </reaction>
</comment>
<evidence type="ECO:0000313" key="11">
    <source>
        <dbReference type="Proteomes" id="UP000036987"/>
    </source>
</evidence>
<evidence type="ECO:0000256" key="1">
    <source>
        <dbReference type="ARBA" id="ARBA00023002"/>
    </source>
</evidence>